<organism evidence="3 4">
    <name type="scientific">Trifolium medium</name>
    <dbReference type="NCBI Taxonomy" id="97028"/>
    <lineage>
        <taxon>Eukaryota</taxon>
        <taxon>Viridiplantae</taxon>
        <taxon>Streptophyta</taxon>
        <taxon>Embryophyta</taxon>
        <taxon>Tracheophyta</taxon>
        <taxon>Spermatophyta</taxon>
        <taxon>Magnoliopsida</taxon>
        <taxon>eudicotyledons</taxon>
        <taxon>Gunneridae</taxon>
        <taxon>Pentapetalae</taxon>
        <taxon>rosids</taxon>
        <taxon>fabids</taxon>
        <taxon>Fabales</taxon>
        <taxon>Fabaceae</taxon>
        <taxon>Papilionoideae</taxon>
        <taxon>50 kb inversion clade</taxon>
        <taxon>NPAAA clade</taxon>
        <taxon>Hologalegina</taxon>
        <taxon>IRL clade</taxon>
        <taxon>Trifolieae</taxon>
        <taxon>Trifolium</taxon>
    </lineage>
</organism>
<dbReference type="Pfam" id="PF24626">
    <property type="entry name" value="SH3_Tf2-1"/>
    <property type="match status" value="1"/>
</dbReference>
<feature type="coiled-coil region" evidence="1">
    <location>
        <begin position="32"/>
        <end position="59"/>
    </location>
</feature>
<evidence type="ECO:0000259" key="2">
    <source>
        <dbReference type="Pfam" id="PF24626"/>
    </source>
</evidence>
<feature type="non-terminal residue" evidence="3">
    <location>
        <position position="199"/>
    </location>
</feature>
<evidence type="ECO:0000256" key="1">
    <source>
        <dbReference type="SAM" id="Coils"/>
    </source>
</evidence>
<dbReference type="Proteomes" id="UP000265520">
    <property type="component" value="Unassembled WGS sequence"/>
</dbReference>
<dbReference type="EMBL" id="LXQA010107730">
    <property type="protein sequence ID" value="MCI17945.1"/>
    <property type="molecule type" value="Genomic_DNA"/>
</dbReference>
<name>A0A392Q3X1_9FABA</name>
<evidence type="ECO:0000313" key="3">
    <source>
        <dbReference type="EMBL" id="MCI17945.1"/>
    </source>
</evidence>
<keyword evidence="1" id="KW-0175">Coiled coil</keyword>
<sequence length="199" mass="23150">MAPYESLYGRKCRTLLCWTEVGDRGILGSDMIQKTTLKIKKIQEKLKTAQSQQKSYADRKRRDLEFKEGDQVFLKVTPVLNLRGVFKTKKLCPRYIGPFQVIERIGEVAYRLALPPEMSGMHDVFHVSQLRKFVLDSSVTVDLETIELEPNMTFQPQPVRIVDRDVRKLRNRTIPVVRVIWEGSHDGEATWELESEMLR</sequence>
<dbReference type="PANTHER" id="PTHR46148:SF57">
    <property type="entry name" value="OS12G0499874 PROTEIN"/>
    <property type="match status" value="1"/>
</dbReference>
<reference evidence="3 4" key="1">
    <citation type="journal article" date="2018" name="Front. Plant Sci.">
        <title>Red Clover (Trifolium pratense) and Zigzag Clover (T. medium) - A Picture of Genomic Similarities and Differences.</title>
        <authorList>
            <person name="Dluhosova J."/>
            <person name="Istvanek J."/>
            <person name="Nedelnik J."/>
            <person name="Repkova J."/>
        </authorList>
    </citation>
    <scope>NUCLEOTIDE SEQUENCE [LARGE SCALE GENOMIC DNA]</scope>
    <source>
        <strain evidence="4">cv. 10/8</strain>
        <tissue evidence="3">Leaf</tissue>
    </source>
</reference>
<evidence type="ECO:0000313" key="4">
    <source>
        <dbReference type="Proteomes" id="UP000265520"/>
    </source>
</evidence>
<proteinExistence type="predicted"/>
<comment type="caution">
    <text evidence="3">The sequence shown here is derived from an EMBL/GenBank/DDBJ whole genome shotgun (WGS) entry which is preliminary data.</text>
</comment>
<dbReference type="AlphaFoldDB" id="A0A392Q3X1"/>
<protein>
    <recommendedName>
        <fullName evidence="2">Tf2-1-like SH3-like domain-containing protein</fullName>
    </recommendedName>
</protein>
<accession>A0A392Q3X1</accession>
<dbReference type="InterPro" id="IPR056924">
    <property type="entry name" value="SH3_Tf2-1"/>
</dbReference>
<keyword evidence="4" id="KW-1185">Reference proteome</keyword>
<feature type="domain" description="Tf2-1-like SH3-like" evidence="2">
    <location>
        <begin position="69"/>
        <end position="134"/>
    </location>
</feature>
<dbReference type="PANTHER" id="PTHR46148">
    <property type="entry name" value="CHROMO DOMAIN-CONTAINING PROTEIN"/>
    <property type="match status" value="1"/>
</dbReference>